<evidence type="ECO:0000256" key="1">
    <source>
        <dbReference type="ARBA" id="ARBA00023125"/>
    </source>
</evidence>
<comment type="caution">
    <text evidence="4">The sequence shown here is derived from an EMBL/GenBank/DDBJ whole genome shotgun (WGS) entry which is preliminary data.</text>
</comment>
<dbReference type="PRINTS" id="PR00455">
    <property type="entry name" value="HTHTETR"/>
</dbReference>
<dbReference type="AlphaFoldDB" id="A0A4Q9KCL8"/>
<dbReference type="GO" id="GO:0003700">
    <property type="term" value="F:DNA-binding transcription factor activity"/>
    <property type="evidence" value="ECO:0007669"/>
    <property type="project" value="TreeGrafter"/>
</dbReference>
<proteinExistence type="predicted"/>
<dbReference type="Gene3D" id="1.10.357.10">
    <property type="entry name" value="Tetracycline Repressor, domain 2"/>
    <property type="match status" value="1"/>
</dbReference>
<name>A0A4Q9KCL8_9ACTN</name>
<dbReference type="PANTHER" id="PTHR30055">
    <property type="entry name" value="HTH-TYPE TRANSCRIPTIONAL REGULATOR RUTR"/>
    <property type="match status" value="1"/>
</dbReference>
<evidence type="ECO:0000259" key="3">
    <source>
        <dbReference type="PROSITE" id="PS50977"/>
    </source>
</evidence>
<dbReference type="PANTHER" id="PTHR30055:SF174">
    <property type="entry name" value="TRANSCRIPTIONAL REGULATORY PROTEIN (PROBABLY TETR-FAMILY)-RELATED"/>
    <property type="match status" value="1"/>
</dbReference>
<dbReference type="GO" id="GO:0000976">
    <property type="term" value="F:transcription cis-regulatory region binding"/>
    <property type="evidence" value="ECO:0007669"/>
    <property type="project" value="TreeGrafter"/>
</dbReference>
<accession>A0A4Q9KCL8</accession>
<dbReference type="OrthoDB" id="8479950at2"/>
<dbReference type="InterPro" id="IPR001647">
    <property type="entry name" value="HTH_TetR"/>
</dbReference>
<dbReference type="PROSITE" id="PS50977">
    <property type="entry name" value="HTH_TETR_2"/>
    <property type="match status" value="1"/>
</dbReference>
<feature type="domain" description="HTH tetR-type" evidence="3">
    <location>
        <begin position="15"/>
        <end position="75"/>
    </location>
</feature>
<evidence type="ECO:0000313" key="4">
    <source>
        <dbReference type="EMBL" id="TBT83783.1"/>
    </source>
</evidence>
<sequence length="198" mass="21159">MTATGPTVRRRLGPEERRAVILAAARAAFATASYAEVGVPEVARRAGGSPAIVFHYFGSKEGLYAALLEADMNDLAERQQAADAALPPNTSARDRVRTWVLAHLDHVAAHARGSLAREEPVATAAIRDRAREKDLAFLAEILQPADAVRDRFALLGFLGFLDAVGAAWASDGCPEDDRHPLVEAALGALQGGLGDWRR</sequence>
<dbReference type="SUPFAM" id="SSF46689">
    <property type="entry name" value="Homeodomain-like"/>
    <property type="match status" value="1"/>
</dbReference>
<dbReference type="Pfam" id="PF00440">
    <property type="entry name" value="TetR_N"/>
    <property type="match status" value="1"/>
</dbReference>
<dbReference type="InterPro" id="IPR009057">
    <property type="entry name" value="Homeodomain-like_sf"/>
</dbReference>
<evidence type="ECO:0000256" key="2">
    <source>
        <dbReference type="PROSITE-ProRule" id="PRU00335"/>
    </source>
</evidence>
<keyword evidence="1 2" id="KW-0238">DNA-binding</keyword>
<dbReference type="Proteomes" id="UP000292373">
    <property type="component" value="Unassembled WGS sequence"/>
</dbReference>
<dbReference type="EMBL" id="SDMQ01000010">
    <property type="protein sequence ID" value="TBT83783.1"/>
    <property type="molecule type" value="Genomic_DNA"/>
</dbReference>
<dbReference type="RefSeq" id="WP_131168783.1">
    <property type="nucleotide sequence ID" value="NZ_SDMQ01000010.1"/>
</dbReference>
<keyword evidence="5" id="KW-1185">Reference proteome</keyword>
<feature type="DNA-binding region" description="H-T-H motif" evidence="2">
    <location>
        <begin position="38"/>
        <end position="57"/>
    </location>
</feature>
<gene>
    <name evidence="4" type="ORF">ET989_10730</name>
</gene>
<reference evidence="4 5" key="1">
    <citation type="submission" date="2019-01" db="EMBL/GenBank/DDBJ databases">
        <title>Lactibacter flavus gen. nov., sp. nov., a novel bacterium of the family Propionibacteriaceae isolated from raw milk and dairy products.</title>
        <authorList>
            <person name="Huptas C."/>
            <person name="Wenning M."/>
            <person name="Breitenwieser F."/>
            <person name="Doll E."/>
            <person name="Von Neubeck M."/>
            <person name="Busse H.-J."/>
            <person name="Scherer S."/>
        </authorList>
    </citation>
    <scope>NUCLEOTIDE SEQUENCE [LARGE SCALE GENOMIC DNA]</scope>
    <source>
        <strain evidence="4 5">KCTC 33808</strain>
    </source>
</reference>
<dbReference type="InterPro" id="IPR050109">
    <property type="entry name" value="HTH-type_TetR-like_transc_reg"/>
</dbReference>
<protein>
    <submittedName>
        <fullName evidence="4">TetR/AcrR family transcriptional regulator</fullName>
    </submittedName>
</protein>
<evidence type="ECO:0000313" key="5">
    <source>
        <dbReference type="Proteomes" id="UP000292373"/>
    </source>
</evidence>
<organism evidence="4 5">
    <name type="scientific">Propioniciclava sinopodophylli</name>
    <dbReference type="NCBI Taxonomy" id="1837344"/>
    <lineage>
        <taxon>Bacteria</taxon>
        <taxon>Bacillati</taxon>
        <taxon>Actinomycetota</taxon>
        <taxon>Actinomycetes</taxon>
        <taxon>Propionibacteriales</taxon>
        <taxon>Propionibacteriaceae</taxon>
        <taxon>Propioniciclava</taxon>
    </lineage>
</organism>